<protein>
    <submittedName>
        <fullName evidence="6">Transcriptional regulator</fullName>
    </submittedName>
</protein>
<dbReference type="SUPFAM" id="SSF47413">
    <property type="entry name" value="lambda repressor-like DNA-binding domains"/>
    <property type="match status" value="1"/>
</dbReference>
<accession>A0A166IV66</accession>
<dbReference type="Gene3D" id="1.10.260.40">
    <property type="entry name" value="lambda repressor-like DNA-binding domains"/>
    <property type="match status" value="1"/>
</dbReference>
<gene>
    <name evidence="6" type="ORF">AB996_2084</name>
</gene>
<organism evidence="6 7">
    <name type="scientific">Lactococcus lactis subsp. cremoris</name>
    <name type="common">Streptococcus cremoris</name>
    <dbReference type="NCBI Taxonomy" id="1359"/>
    <lineage>
        <taxon>Bacteria</taxon>
        <taxon>Bacillati</taxon>
        <taxon>Bacillota</taxon>
        <taxon>Bacilli</taxon>
        <taxon>Lactobacillales</taxon>
        <taxon>Streptococcaceae</taxon>
        <taxon>Lactococcus</taxon>
    </lineage>
</organism>
<dbReference type="GO" id="GO:0000976">
    <property type="term" value="F:transcription cis-regulatory region binding"/>
    <property type="evidence" value="ECO:0007669"/>
    <property type="project" value="TreeGrafter"/>
</dbReference>
<dbReference type="InterPro" id="IPR028082">
    <property type="entry name" value="Peripla_BP_I"/>
</dbReference>
<evidence type="ECO:0000313" key="7">
    <source>
        <dbReference type="Proteomes" id="UP000076519"/>
    </source>
</evidence>
<keyword evidence="3" id="KW-0804">Transcription</keyword>
<keyword evidence="2" id="KW-0238">DNA-binding</keyword>
<name>A0A166IV66_LACLC</name>
<dbReference type="GO" id="GO:0003700">
    <property type="term" value="F:DNA-binding transcription factor activity"/>
    <property type="evidence" value="ECO:0007669"/>
    <property type="project" value="TreeGrafter"/>
</dbReference>
<dbReference type="InterPro" id="IPR046335">
    <property type="entry name" value="LacI/GalR-like_sensor"/>
</dbReference>
<dbReference type="InterPro" id="IPR010982">
    <property type="entry name" value="Lambda_DNA-bd_dom_sf"/>
</dbReference>
<evidence type="ECO:0000313" key="6">
    <source>
        <dbReference type="EMBL" id="KZK05100.1"/>
    </source>
</evidence>
<dbReference type="Pfam" id="PF00356">
    <property type="entry name" value="LacI"/>
    <property type="match status" value="1"/>
</dbReference>
<dbReference type="PROSITE" id="PS00356">
    <property type="entry name" value="HTH_LACI_1"/>
    <property type="match status" value="1"/>
</dbReference>
<reference evidence="6 7" key="1">
    <citation type="submission" date="2015-08" db="EMBL/GenBank/DDBJ databases">
        <title>Draft Genome Sequences of 11 Lactococcus lactis subspecies cremoris strains.</title>
        <authorList>
            <person name="Wels M."/>
            <person name="Backus L."/>
            <person name="Boekhorst J."/>
            <person name="Dijkstra A."/>
            <person name="Beerthuizen M."/>
            <person name="Siezen R."/>
            <person name="Bachmann H."/>
            <person name="Van Hijum S."/>
        </authorList>
    </citation>
    <scope>NUCLEOTIDE SEQUENCE [LARGE SCALE GENOMIC DNA]</scope>
    <source>
        <strain evidence="6 7">KW10</strain>
    </source>
</reference>
<evidence type="ECO:0000256" key="2">
    <source>
        <dbReference type="ARBA" id="ARBA00023125"/>
    </source>
</evidence>
<dbReference type="InterPro" id="IPR000843">
    <property type="entry name" value="HTH_LacI"/>
</dbReference>
<feature type="domain" description="HTH cro/C1-type" evidence="5">
    <location>
        <begin position="3"/>
        <end position="49"/>
    </location>
</feature>
<dbReference type="Proteomes" id="UP000076519">
    <property type="component" value="Unassembled WGS sequence"/>
</dbReference>
<sequence>MVTIREVAKKSGVSIGTVSRYLNGHQLKKQNMINVKNAIETLGFEENIIAKGLKNNRSHSVGVLVNSLTDVFATSIVSDLENYLEENNYSLLLGDYQNDYQKLERKLEFLRSRSVDGIVVFHLEENLQILNKLRAEGVAIVAVDSPIKGFKSDTVLVDNYQASFNVVDKLYENGHRNIGIVAGTTDRYIGSERFKGYEDSMKAKGIFSKNLIVSGDYTKEAGYVGALKLIENKELTAIYSTNYYMTLGVVQALFEKRIKIPEDISIIGFDHFELSDIIEPKLTVIEQPIKEMGNKIGELILKRIKDKNQGQTTTVEINTSLLWRKSVKKIN</sequence>
<dbReference type="AlphaFoldDB" id="A0A166IV66"/>
<keyword evidence="1" id="KW-0805">Transcription regulation</keyword>
<evidence type="ECO:0000256" key="3">
    <source>
        <dbReference type="ARBA" id="ARBA00023163"/>
    </source>
</evidence>
<dbReference type="CDD" id="cd06267">
    <property type="entry name" value="PBP1_LacI_sugar_binding-like"/>
    <property type="match status" value="1"/>
</dbReference>
<dbReference type="PATRIC" id="fig|1359.32.peg.680"/>
<dbReference type="SMART" id="SM00354">
    <property type="entry name" value="HTH_LACI"/>
    <property type="match status" value="1"/>
</dbReference>
<evidence type="ECO:0000259" key="5">
    <source>
        <dbReference type="PROSITE" id="PS50943"/>
    </source>
</evidence>
<evidence type="ECO:0000256" key="1">
    <source>
        <dbReference type="ARBA" id="ARBA00023015"/>
    </source>
</evidence>
<comment type="caution">
    <text evidence="6">The sequence shown here is derived from an EMBL/GenBank/DDBJ whole genome shotgun (WGS) entry which is preliminary data.</text>
</comment>
<proteinExistence type="predicted"/>
<dbReference type="InterPro" id="IPR001387">
    <property type="entry name" value="Cro/C1-type_HTH"/>
</dbReference>
<dbReference type="Gene3D" id="3.40.50.2300">
    <property type="match status" value="2"/>
</dbReference>
<dbReference type="RefSeq" id="WP_063282285.1">
    <property type="nucleotide sequence ID" value="NZ_LIYF01000037.1"/>
</dbReference>
<dbReference type="Pfam" id="PF13377">
    <property type="entry name" value="Peripla_BP_3"/>
    <property type="match status" value="1"/>
</dbReference>
<dbReference type="PANTHER" id="PTHR30146">
    <property type="entry name" value="LACI-RELATED TRANSCRIPTIONAL REPRESSOR"/>
    <property type="match status" value="1"/>
</dbReference>
<evidence type="ECO:0000259" key="4">
    <source>
        <dbReference type="PROSITE" id="PS50932"/>
    </source>
</evidence>
<dbReference type="PROSITE" id="PS50943">
    <property type="entry name" value="HTH_CROC1"/>
    <property type="match status" value="1"/>
</dbReference>
<dbReference type="PANTHER" id="PTHR30146:SF109">
    <property type="entry name" value="HTH-TYPE TRANSCRIPTIONAL REGULATOR GALS"/>
    <property type="match status" value="1"/>
</dbReference>
<feature type="domain" description="HTH lacI-type" evidence="4">
    <location>
        <begin position="2"/>
        <end position="55"/>
    </location>
</feature>
<dbReference type="PROSITE" id="PS50932">
    <property type="entry name" value="HTH_LACI_2"/>
    <property type="match status" value="1"/>
</dbReference>
<dbReference type="CDD" id="cd01392">
    <property type="entry name" value="HTH_LacI"/>
    <property type="match status" value="1"/>
</dbReference>
<dbReference type="EMBL" id="LIYF01000037">
    <property type="protein sequence ID" value="KZK05100.1"/>
    <property type="molecule type" value="Genomic_DNA"/>
</dbReference>
<dbReference type="SUPFAM" id="SSF53822">
    <property type="entry name" value="Periplasmic binding protein-like I"/>
    <property type="match status" value="1"/>
</dbReference>